<dbReference type="InterPro" id="IPR001967">
    <property type="entry name" value="Peptidase_S11_N"/>
</dbReference>
<evidence type="ECO:0000313" key="17">
    <source>
        <dbReference type="EMBL" id="AGF47965.1"/>
    </source>
</evidence>
<name>M1M7A6_9PROT</name>
<dbReference type="InterPro" id="IPR012338">
    <property type="entry name" value="Beta-lactam/transpept-like"/>
</dbReference>
<dbReference type="GO" id="GO:0071555">
    <property type="term" value="P:cell wall organization"/>
    <property type="evidence" value="ECO:0007669"/>
    <property type="project" value="UniProtKB-KW"/>
</dbReference>
<evidence type="ECO:0000256" key="14">
    <source>
        <dbReference type="PIRSR" id="PIRSR618044-2"/>
    </source>
</evidence>
<evidence type="ECO:0000256" key="10">
    <source>
        <dbReference type="ARBA" id="ARBA00022984"/>
    </source>
</evidence>
<evidence type="ECO:0000256" key="9">
    <source>
        <dbReference type="ARBA" id="ARBA00022960"/>
    </source>
</evidence>
<evidence type="ECO:0000256" key="4">
    <source>
        <dbReference type="ARBA" id="ARBA00012448"/>
    </source>
</evidence>
<dbReference type="InterPro" id="IPR012907">
    <property type="entry name" value="Peptidase_S11_C"/>
</dbReference>
<evidence type="ECO:0000256" key="15">
    <source>
        <dbReference type="RuleBase" id="RU004016"/>
    </source>
</evidence>
<keyword evidence="8" id="KW-0378">Hydrolase</keyword>
<dbReference type="EC" id="3.4.16.4" evidence="4"/>
<gene>
    <name evidence="17" type="ORF">CDEE_0134</name>
</gene>
<dbReference type="SUPFAM" id="SSF69189">
    <property type="entry name" value="Penicillin-binding protein associated domain"/>
    <property type="match status" value="1"/>
</dbReference>
<dbReference type="AlphaFoldDB" id="M1M7A6"/>
<evidence type="ECO:0000256" key="3">
    <source>
        <dbReference type="ARBA" id="ARBA00007164"/>
    </source>
</evidence>
<dbReference type="Pfam" id="PF00768">
    <property type="entry name" value="Peptidase_S11"/>
    <property type="match status" value="1"/>
</dbReference>
<feature type="active site" evidence="13">
    <location>
        <position position="147"/>
    </location>
</feature>
<dbReference type="InterPro" id="IPR015956">
    <property type="entry name" value="Peniciliin-bd_prot_C_sf"/>
</dbReference>
<evidence type="ECO:0000259" key="16">
    <source>
        <dbReference type="SMART" id="SM00936"/>
    </source>
</evidence>
<evidence type="ECO:0000256" key="13">
    <source>
        <dbReference type="PIRSR" id="PIRSR618044-1"/>
    </source>
</evidence>
<evidence type="ECO:0000256" key="12">
    <source>
        <dbReference type="ARBA" id="ARBA00034000"/>
    </source>
</evidence>
<dbReference type="EMBL" id="CP003804">
    <property type="protein sequence ID" value="AGF47965.1"/>
    <property type="molecule type" value="Genomic_DNA"/>
</dbReference>
<keyword evidence="9" id="KW-0133">Cell shape</keyword>
<evidence type="ECO:0000256" key="7">
    <source>
        <dbReference type="ARBA" id="ARBA00022729"/>
    </source>
</evidence>
<dbReference type="PRINTS" id="PR00725">
    <property type="entry name" value="DADACBPTASE1"/>
</dbReference>
<comment type="similarity">
    <text evidence="3 15">Belongs to the peptidase S11 family.</text>
</comment>
<accession>M1M7A6</accession>
<dbReference type="PATRIC" id="fig|1208918.3.peg.665"/>
<sequence length="412" mass="45897">MNLLLRLAFFIISFFVYSISFSSNIEVNDNTSVISISGDANKLAIPVVQVSRLPVPKIAAKSWIVVDVNSEQVLSSYNPDVRLEPASLTKIMTAYLAFNALHDKRLDLEQSVVPSDKAWKTGGSRMFIEPKTRVSVHELLQGVIVQSGNDASIALAESVSGDEDSFVALMNQEAKYLGMNNSNFMNSTGLPETNHITTARDLSLLSVRMIKDHSSFLHYYKQKEFKYNNILQTNRNRLLWSDSSVDGLKTGYTDSAGYCLVATAIRGDRRMLVVLLGANSESTRTEESLKLLNWGFQNFDTVSISEQTDESQIKAKVWGGTVDKVNLGPIEKVWLTVPRSRLSDVKFIVERIDPLIAPLQKGQLVGNLQFIIDNNILKVVPIVSLQNVNKAGLVGISIDYMKRWIASKSLFR</sequence>
<proteinExistence type="inferred from homology"/>
<keyword evidence="5 17" id="KW-0121">Carboxypeptidase</keyword>
<evidence type="ECO:0000256" key="6">
    <source>
        <dbReference type="ARBA" id="ARBA00022670"/>
    </source>
</evidence>
<dbReference type="GO" id="GO:0006508">
    <property type="term" value="P:proteolysis"/>
    <property type="evidence" value="ECO:0007669"/>
    <property type="project" value="UniProtKB-KW"/>
</dbReference>
<keyword evidence="11" id="KW-0961">Cell wall biogenesis/degradation</keyword>
<dbReference type="Pfam" id="PF07943">
    <property type="entry name" value="PBP5_C"/>
    <property type="match status" value="1"/>
</dbReference>
<dbReference type="KEGG" id="kct:CDEE_0134"/>
<dbReference type="RefSeq" id="WP_015238784.1">
    <property type="nucleotide sequence ID" value="NC_020283.1"/>
</dbReference>
<evidence type="ECO:0000256" key="8">
    <source>
        <dbReference type="ARBA" id="ARBA00022801"/>
    </source>
</evidence>
<dbReference type="GO" id="GO:0009252">
    <property type="term" value="P:peptidoglycan biosynthetic process"/>
    <property type="evidence" value="ECO:0007669"/>
    <property type="project" value="UniProtKB-UniPathway"/>
</dbReference>
<evidence type="ECO:0000256" key="2">
    <source>
        <dbReference type="ARBA" id="ARBA00004752"/>
    </source>
</evidence>
<dbReference type="Proteomes" id="UP000011686">
    <property type="component" value="Chromosome"/>
</dbReference>
<dbReference type="GO" id="GO:0009002">
    <property type="term" value="F:serine-type D-Ala-D-Ala carboxypeptidase activity"/>
    <property type="evidence" value="ECO:0007669"/>
    <property type="project" value="UniProtKB-EC"/>
</dbReference>
<dbReference type="STRING" id="1208918.CDEE_0134"/>
<evidence type="ECO:0000256" key="11">
    <source>
        <dbReference type="ARBA" id="ARBA00023316"/>
    </source>
</evidence>
<protein>
    <recommendedName>
        <fullName evidence="4">serine-type D-Ala-D-Ala carboxypeptidase</fullName>
        <ecNumber evidence="4">3.4.16.4</ecNumber>
    </recommendedName>
</protein>
<dbReference type="InterPro" id="IPR037167">
    <property type="entry name" value="Peptidase_S11_C_sf"/>
</dbReference>
<dbReference type="SUPFAM" id="SSF56601">
    <property type="entry name" value="beta-lactamase/transpeptidase-like"/>
    <property type="match status" value="1"/>
</dbReference>
<comment type="pathway">
    <text evidence="2">Cell wall biogenesis; peptidoglycan biosynthesis.</text>
</comment>
<keyword evidence="18" id="KW-1185">Reference proteome</keyword>
<keyword evidence="7" id="KW-0732">Signal</keyword>
<keyword evidence="6" id="KW-0645">Protease</keyword>
<dbReference type="Gene3D" id="3.40.710.10">
    <property type="entry name" value="DD-peptidase/beta-lactamase superfamily"/>
    <property type="match status" value="1"/>
</dbReference>
<feature type="active site" description="Proton acceptor" evidence="13">
    <location>
        <position position="90"/>
    </location>
</feature>
<organism evidence="17 18">
    <name type="scientific">Candidatus Kinetoplastidibacterium crithidiae TCC036E</name>
    <dbReference type="NCBI Taxonomy" id="1208918"/>
    <lineage>
        <taxon>Bacteria</taxon>
        <taxon>Pseudomonadati</taxon>
        <taxon>Pseudomonadota</taxon>
        <taxon>Betaproteobacteria</taxon>
        <taxon>Candidatus Kinetoplastidibacterium</taxon>
    </lineage>
</organism>
<dbReference type="Gene3D" id="2.60.410.10">
    <property type="entry name" value="D-Ala-D-Ala carboxypeptidase, C-terminal domain"/>
    <property type="match status" value="1"/>
</dbReference>
<dbReference type="GO" id="GO:0008360">
    <property type="term" value="P:regulation of cell shape"/>
    <property type="evidence" value="ECO:0007669"/>
    <property type="project" value="UniProtKB-KW"/>
</dbReference>
<dbReference type="SMART" id="SM00936">
    <property type="entry name" value="PBP5_C"/>
    <property type="match status" value="1"/>
</dbReference>
<dbReference type="eggNOG" id="COG1686">
    <property type="taxonomic scope" value="Bacteria"/>
</dbReference>
<comment type="function">
    <text evidence="1">Removes C-terminal D-alanyl residues from sugar-peptide cell wall precursors.</text>
</comment>
<evidence type="ECO:0000256" key="5">
    <source>
        <dbReference type="ARBA" id="ARBA00022645"/>
    </source>
</evidence>
<dbReference type="HOGENOM" id="CLU_027070_8_1_4"/>
<dbReference type="InterPro" id="IPR018044">
    <property type="entry name" value="Peptidase_S11"/>
</dbReference>
<evidence type="ECO:0000256" key="1">
    <source>
        <dbReference type="ARBA" id="ARBA00003217"/>
    </source>
</evidence>
<keyword evidence="10" id="KW-0573">Peptidoglycan synthesis</keyword>
<dbReference type="PANTHER" id="PTHR21581">
    <property type="entry name" value="D-ALANYL-D-ALANINE CARBOXYPEPTIDASE"/>
    <property type="match status" value="1"/>
</dbReference>
<reference evidence="17 18" key="1">
    <citation type="journal article" date="2013" name="Genome Biol. Evol.">
        <title>Genome evolution and phylogenomic analysis of candidatus kinetoplastibacterium, the betaproteobacterial endosymbionts of strigomonas and angomonas.</title>
        <authorList>
            <person name="Alves J.M."/>
            <person name="Serrano M.G."/>
            <person name="Maia da Silva F."/>
            <person name="Voegtly L.J."/>
            <person name="Matveyev A.V."/>
            <person name="Teixeira M.M."/>
            <person name="Camargo E.P."/>
            <person name="Buck G.A."/>
        </authorList>
    </citation>
    <scope>NUCLEOTIDE SEQUENCE [LARGE SCALE GENOMIC DNA]</scope>
    <source>
        <strain evidence="17 18">TCC036E</strain>
    </source>
</reference>
<feature type="binding site" evidence="14">
    <location>
        <position position="249"/>
    </location>
    <ligand>
        <name>substrate</name>
    </ligand>
</feature>
<dbReference type="PANTHER" id="PTHR21581:SF6">
    <property type="entry name" value="TRAFFICKING PROTEIN PARTICLE COMPLEX SUBUNIT 12"/>
    <property type="match status" value="1"/>
</dbReference>
<evidence type="ECO:0000313" key="18">
    <source>
        <dbReference type="Proteomes" id="UP000011686"/>
    </source>
</evidence>
<feature type="active site" description="Acyl-ester intermediate" evidence="13">
    <location>
        <position position="87"/>
    </location>
</feature>
<dbReference type="UniPathway" id="UPA00219"/>
<feature type="domain" description="Peptidase S11 D-Ala-D-Ala carboxypeptidase A C-terminal" evidence="16">
    <location>
        <begin position="299"/>
        <end position="390"/>
    </location>
</feature>
<comment type="catalytic activity">
    <reaction evidence="12">
        <text>Preferential cleavage: (Ac)2-L-Lys-D-Ala-|-D-Ala. Also transpeptidation of peptidyl-alanyl moieties that are N-acyl substituents of D-alanine.</text>
        <dbReference type="EC" id="3.4.16.4"/>
    </reaction>
</comment>